<dbReference type="PANTHER" id="PTHR43537:SF47">
    <property type="entry name" value="REGULATORY PROTEIN GNTR HTH"/>
    <property type="match status" value="1"/>
</dbReference>
<name>A0ABW3C4B7_SPHXN</name>
<keyword evidence="6" id="KW-1185">Reference proteome</keyword>
<evidence type="ECO:0000313" key="6">
    <source>
        <dbReference type="Proteomes" id="UP001597124"/>
    </source>
</evidence>
<feature type="domain" description="HTH gntR-type" evidence="4">
    <location>
        <begin position="16"/>
        <end position="84"/>
    </location>
</feature>
<dbReference type="Gene3D" id="1.20.120.530">
    <property type="entry name" value="GntR ligand-binding domain-like"/>
    <property type="match status" value="1"/>
</dbReference>
<dbReference type="SUPFAM" id="SSF46785">
    <property type="entry name" value="Winged helix' DNA-binding domain"/>
    <property type="match status" value="1"/>
</dbReference>
<dbReference type="RefSeq" id="WP_381491711.1">
    <property type="nucleotide sequence ID" value="NZ_JBHTIK010000008.1"/>
</dbReference>
<evidence type="ECO:0000256" key="2">
    <source>
        <dbReference type="ARBA" id="ARBA00023125"/>
    </source>
</evidence>
<evidence type="ECO:0000256" key="1">
    <source>
        <dbReference type="ARBA" id="ARBA00023015"/>
    </source>
</evidence>
<evidence type="ECO:0000313" key="5">
    <source>
        <dbReference type="EMBL" id="MFD0849329.1"/>
    </source>
</evidence>
<dbReference type="InterPro" id="IPR036388">
    <property type="entry name" value="WH-like_DNA-bd_sf"/>
</dbReference>
<evidence type="ECO:0000259" key="4">
    <source>
        <dbReference type="PROSITE" id="PS50949"/>
    </source>
</evidence>
<dbReference type="PRINTS" id="PR00035">
    <property type="entry name" value="HTHGNTR"/>
</dbReference>
<dbReference type="PROSITE" id="PS50949">
    <property type="entry name" value="HTH_GNTR"/>
    <property type="match status" value="1"/>
</dbReference>
<reference evidence="6" key="1">
    <citation type="journal article" date="2019" name="Int. J. Syst. Evol. Microbiol.">
        <title>The Global Catalogue of Microorganisms (GCM) 10K type strain sequencing project: providing services to taxonomists for standard genome sequencing and annotation.</title>
        <authorList>
            <consortium name="The Broad Institute Genomics Platform"/>
            <consortium name="The Broad Institute Genome Sequencing Center for Infectious Disease"/>
            <person name="Wu L."/>
            <person name="Ma J."/>
        </authorList>
    </citation>
    <scope>NUCLEOTIDE SEQUENCE [LARGE SCALE GENOMIC DNA]</scope>
    <source>
        <strain evidence="6">CCUG 52537</strain>
    </source>
</reference>
<keyword evidence="2" id="KW-0238">DNA-binding</keyword>
<dbReference type="InterPro" id="IPR011711">
    <property type="entry name" value="GntR_C"/>
</dbReference>
<evidence type="ECO:0000256" key="3">
    <source>
        <dbReference type="ARBA" id="ARBA00023163"/>
    </source>
</evidence>
<protein>
    <submittedName>
        <fullName evidence="5">FadR/GntR family transcriptional regulator</fullName>
    </submittedName>
</protein>
<proteinExistence type="predicted"/>
<dbReference type="SMART" id="SM00345">
    <property type="entry name" value="HTH_GNTR"/>
    <property type="match status" value="1"/>
</dbReference>
<keyword evidence="1" id="KW-0805">Transcription regulation</keyword>
<dbReference type="SUPFAM" id="SSF48008">
    <property type="entry name" value="GntR ligand-binding domain-like"/>
    <property type="match status" value="1"/>
</dbReference>
<dbReference type="InterPro" id="IPR000524">
    <property type="entry name" value="Tscrpt_reg_HTH_GntR"/>
</dbReference>
<gene>
    <name evidence="5" type="ORF">ACFQ00_13415</name>
</gene>
<sequence>MSKDKGPPKGGQVRPHYLVDQVIEALQDAMDKGVHKVGDRLPPEMKLAGQFGVGRSTIREALRVLSHLNRVETRTGSGSYVVDHRRTKAHAQSTMSLDEAADIYAFRYTVETPAAEQAALRRTGRQMKAIRQLLESAKKHLEAQDMSAVAAVDTDLHIAILEAGGSRFAAELYRTNRARIEQAFKALLHFTGPAAPGTSTLSLQSLHDDLVAAIERGDGKLAARLVNRDRKEVEIWIGLARKQGKSKHK</sequence>
<dbReference type="PANTHER" id="PTHR43537">
    <property type="entry name" value="TRANSCRIPTIONAL REGULATOR, GNTR FAMILY"/>
    <property type="match status" value="1"/>
</dbReference>
<dbReference type="CDD" id="cd07377">
    <property type="entry name" value="WHTH_GntR"/>
    <property type="match status" value="1"/>
</dbReference>
<dbReference type="Proteomes" id="UP001597124">
    <property type="component" value="Unassembled WGS sequence"/>
</dbReference>
<dbReference type="Pfam" id="PF07729">
    <property type="entry name" value="FCD"/>
    <property type="match status" value="1"/>
</dbReference>
<keyword evidence="3" id="KW-0804">Transcription</keyword>
<dbReference type="Gene3D" id="1.10.10.10">
    <property type="entry name" value="Winged helix-like DNA-binding domain superfamily/Winged helix DNA-binding domain"/>
    <property type="match status" value="1"/>
</dbReference>
<accession>A0ABW3C4B7</accession>
<dbReference type="InterPro" id="IPR036390">
    <property type="entry name" value="WH_DNA-bd_sf"/>
</dbReference>
<comment type="caution">
    <text evidence="5">The sequence shown here is derived from an EMBL/GenBank/DDBJ whole genome shotgun (WGS) entry which is preliminary data.</text>
</comment>
<dbReference type="Pfam" id="PF00392">
    <property type="entry name" value="GntR"/>
    <property type="match status" value="1"/>
</dbReference>
<dbReference type="SMART" id="SM00895">
    <property type="entry name" value="FCD"/>
    <property type="match status" value="1"/>
</dbReference>
<organism evidence="5 6">
    <name type="scientific">Sphingosinicella xenopeptidilytica</name>
    <dbReference type="NCBI Taxonomy" id="364098"/>
    <lineage>
        <taxon>Bacteria</taxon>
        <taxon>Pseudomonadati</taxon>
        <taxon>Pseudomonadota</taxon>
        <taxon>Alphaproteobacteria</taxon>
        <taxon>Sphingomonadales</taxon>
        <taxon>Sphingosinicellaceae</taxon>
        <taxon>Sphingosinicella</taxon>
    </lineage>
</organism>
<dbReference type="InterPro" id="IPR008920">
    <property type="entry name" value="TF_FadR/GntR_C"/>
</dbReference>
<dbReference type="EMBL" id="JBHTIK010000008">
    <property type="protein sequence ID" value="MFD0849329.1"/>
    <property type="molecule type" value="Genomic_DNA"/>
</dbReference>